<sequence>MPLRTTTTLQVTVTDKDAATPNNLMEVDVEGVCPLAAEGRQYGGVAGEHHPVHFHLISRLEELVNQTLSCTIKVTDMGSPPLFSRSLLTVHVLEDLPTTTTTTPTTHSSTLEMELPFYLAEVWPGMEVGSFLNTFPAPVKVKGGDLMLPQVTYTIRNAWPGINGAEVFAINSLTGQVSLARELDGSWAAGCDDTSSFVPLVIQAQDQRGRVTIAILQVTMKPQGTASTRTLPSTTTAPSHHHDSSTACPCLAFRSRGQRRLSFTRLSYTAEVFSTDTFVGRVEARLGARGGLVRYSWASPTNVTSFIINSNSGVITIGPSGVPPGRHLLAVRAAAGCLHATAQVSVRVLEKEEEKPDGSSRLSRVRTESICEPCELLGLQVAVGVLAALLGVALIAAGVLGVLVYRRRKAREAKARTEVKHISTLGSAYPNLSFSRESQE</sequence>
<dbReference type="GO" id="GO:0005509">
    <property type="term" value="F:calcium ion binding"/>
    <property type="evidence" value="ECO:0007669"/>
    <property type="project" value="InterPro"/>
</dbReference>
<evidence type="ECO:0000256" key="3">
    <source>
        <dbReference type="SAM" id="Phobius"/>
    </source>
</evidence>
<dbReference type="PANTHER" id="PTHR24026:SF126">
    <property type="entry name" value="PROTOCADHERIN FAT 4"/>
    <property type="match status" value="1"/>
</dbReference>
<evidence type="ECO:0000256" key="1">
    <source>
        <dbReference type="ARBA" id="ARBA00022692"/>
    </source>
</evidence>
<gene>
    <name evidence="4" type="ORF">O3P69_007470</name>
</gene>
<dbReference type="AlphaFoldDB" id="A0AAW0V603"/>
<keyword evidence="5" id="KW-1185">Reference proteome</keyword>
<feature type="transmembrane region" description="Helical" evidence="3">
    <location>
        <begin position="377"/>
        <end position="405"/>
    </location>
</feature>
<dbReference type="CDD" id="cd11304">
    <property type="entry name" value="Cadherin_repeat"/>
    <property type="match status" value="2"/>
</dbReference>
<dbReference type="GO" id="GO:0005886">
    <property type="term" value="C:plasma membrane"/>
    <property type="evidence" value="ECO:0007669"/>
    <property type="project" value="UniProtKB-SubCell"/>
</dbReference>
<evidence type="ECO:0000313" key="5">
    <source>
        <dbReference type="Proteomes" id="UP001487740"/>
    </source>
</evidence>
<dbReference type="SUPFAM" id="SSF49313">
    <property type="entry name" value="Cadherin-like"/>
    <property type="match status" value="1"/>
</dbReference>
<proteinExistence type="predicted"/>
<evidence type="ECO:0000313" key="4">
    <source>
        <dbReference type="EMBL" id="KAK8406938.1"/>
    </source>
</evidence>
<comment type="caution">
    <text evidence="4">The sequence shown here is derived from an EMBL/GenBank/DDBJ whole genome shotgun (WGS) entry which is preliminary data.</text>
</comment>
<name>A0AAW0V603_SCYPA</name>
<dbReference type="GO" id="GO:0007155">
    <property type="term" value="P:cell adhesion"/>
    <property type="evidence" value="ECO:0007669"/>
    <property type="project" value="UniProtKB-KW"/>
</dbReference>
<reference evidence="4 5" key="1">
    <citation type="submission" date="2023-03" db="EMBL/GenBank/DDBJ databases">
        <title>High-quality genome of Scylla paramamosain provides insights in environmental adaptation.</title>
        <authorList>
            <person name="Zhang L."/>
        </authorList>
    </citation>
    <scope>NUCLEOTIDE SEQUENCE [LARGE SCALE GENOMIC DNA]</scope>
    <source>
        <strain evidence="4">LZ_2023a</strain>
        <tissue evidence="4">Muscle</tissue>
    </source>
</reference>
<accession>A0AAW0V603</accession>
<dbReference type="EMBL" id="JARAKH010000002">
    <property type="protein sequence ID" value="KAK8406938.1"/>
    <property type="molecule type" value="Genomic_DNA"/>
</dbReference>
<protein>
    <submittedName>
        <fullName evidence="4">Uncharacterized protein</fullName>
    </submittedName>
</protein>
<dbReference type="InterPro" id="IPR015919">
    <property type="entry name" value="Cadherin-like_sf"/>
</dbReference>
<organism evidence="4 5">
    <name type="scientific">Scylla paramamosain</name>
    <name type="common">Mud crab</name>
    <dbReference type="NCBI Taxonomy" id="85552"/>
    <lineage>
        <taxon>Eukaryota</taxon>
        <taxon>Metazoa</taxon>
        <taxon>Ecdysozoa</taxon>
        <taxon>Arthropoda</taxon>
        <taxon>Crustacea</taxon>
        <taxon>Multicrustacea</taxon>
        <taxon>Malacostraca</taxon>
        <taxon>Eumalacostraca</taxon>
        <taxon>Eucarida</taxon>
        <taxon>Decapoda</taxon>
        <taxon>Pleocyemata</taxon>
        <taxon>Brachyura</taxon>
        <taxon>Eubrachyura</taxon>
        <taxon>Portunoidea</taxon>
        <taxon>Portunidae</taxon>
        <taxon>Portuninae</taxon>
        <taxon>Scylla</taxon>
    </lineage>
</organism>
<keyword evidence="1 3" id="KW-0812">Transmembrane</keyword>
<keyword evidence="2 3" id="KW-1133">Transmembrane helix</keyword>
<evidence type="ECO:0000256" key="2">
    <source>
        <dbReference type="ARBA" id="ARBA00022989"/>
    </source>
</evidence>
<dbReference type="Proteomes" id="UP001487740">
    <property type="component" value="Unassembled WGS sequence"/>
</dbReference>
<dbReference type="PANTHER" id="PTHR24026">
    <property type="entry name" value="FAT ATYPICAL CADHERIN-RELATED"/>
    <property type="match status" value="1"/>
</dbReference>
<keyword evidence="3" id="KW-0472">Membrane</keyword>